<dbReference type="Pfam" id="PF03687">
    <property type="entry name" value="UPF0164"/>
    <property type="match status" value="1"/>
</dbReference>
<evidence type="ECO:0000313" key="4">
    <source>
        <dbReference type="EMBL" id="EHO42568.1"/>
    </source>
</evidence>
<evidence type="ECO:0000313" key="5">
    <source>
        <dbReference type="Proteomes" id="UP000004671"/>
    </source>
</evidence>
<gene>
    <name evidence="3" type="ORF">Cabys_1829</name>
    <name evidence="4" type="ORF">Calab_2961</name>
</gene>
<sequence precursor="true">MFTRKIINIFFVIGLTASVGFAQLTSSSTMSKVGTTVAQFLKIGPSARALGMGGAFTAIDDDISLLHWNPAGLARMTANEALFTHTSWIAGTNYDYMAVGIKIYNVGTIALVVSSFGSGDMDVRTVDMPDGTGEKFNTSDLMIGLGFARNLTDRFSIGGTVKYIHQRLWHMTASTVALDIGTLFTTPFYGIRLGASMSNFGPKMRLDGRDIKFAQDPDPLHEGNVEFVNAQYEMLYYSIPLNFQLGIAKDFKFGEKNRITLAMDAVHPNDNYEAVNVGTEIALQNMFFLRAGYKSLFQTDSEEGMTLGAGLNYRLYSTVILKIDYAYEDFGVLNNVQRFSVALRF</sequence>
<dbReference type="EMBL" id="CM001402">
    <property type="protein sequence ID" value="EHO42568.1"/>
    <property type="molecule type" value="Genomic_DNA"/>
</dbReference>
<name>H1XSM0_CALAY</name>
<dbReference type="InterPro" id="IPR005362">
    <property type="entry name" value="UPF0164"/>
</dbReference>
<dbReference type="InParanoid" id="H1XSM0"/>
<evidence type="ECO:0000256" key="1">
    <source>
        <dbReference type="ARBA" id="ARBA00005846"/>
    </source>
</evidence>
<proteinExistence type="inferred from homology"/>
<reference evidence="3 6" key="2">
    <citation type="submission" date="2016-11" db="EMBL/GenBank/DDBJ databases">
        <title>Genomic analysis of Caldithrix abyssi and proposal of a novel bacterial phylum Caldithrichaeota.</title>
        <authorList>
            <person name="Kublanov I."/>
            <person name="Sigalova O."/>
            <person name="Gavrilov S."/>
            <person name="Lebedinsky A."/>
            <person name="Ivanova N."/>
            <person name="Daum C."/>
            <person name="Reddy T."/>
            <person name="Klenk H.P."/>
            <person name="Goker M."/>
            <person name="Reva O."/>
            <person name="Miroshnichenko M."/>
            <person name="Kyprides N."/>
            <person name="Woyke T."/>
            <person name="Gelfand M."/>
        </authorList>
    </citation>
    <scope>NUCLEOTIDE SEQUENCE [LARGE SCALE GENOMIC DNA]</scope>
    <source>
        <strain evidence="3 6">LF13</strain>
    </source>
</reference>
<protein>
    <submittedName>
        <fullName evidence="3">Uncharacterized protein family (UPF0164)</fullName>
    </submittedName>
</protein>
<dbReference type="HOGENOM" id="CLU_067062_0_0_0"/>
<feature type="chain" id="PRO_5010834617" evidence="2">
    <location>
        <begin position="23"/>
        <end position="345"/>
    </location>
</feature>
<dbReference type="KEGG" id="caby:Cabys_1829"/>
<dbReference type="RefSeq" id="WP_006929925.1">
    <property type="nucleotide sequence ID" value="NZ_CM001402.1"/>
</dbReference>
<evidence type="ECO:0000313" key="3">
    <source>
        <dbReference type="EMBL" id="APF18578.1"/>
    </source>
</evidence>
<dbReference type="SUPFAM" id="SSF56935">
    <property type="entry name" value="Porins"/>
    <property type="match status" value="1"/>
</dbReference>
<organism evidence="4 5">
    <name type="scientific">Caldithrix abyssi DSM 13497</name>
    <dbReference type="NCBI Taxonomy" id="880073"/>
    <lineage>
        <taxon>Bacteria</taxon>
        <taxon>Pseudomonadati</taxon>
        <taxon>Calditrichota</taxon>
        <taxon>Calditrichia</taxon>
        <taxon>Calditrichales</taxon>
        <taxon>Calditrichaceae</taxon>
        <taxon>Caldithrix</taxon>
    </lineage>
</organism>
<evidence type="ECO:0000256" key="2">
    <source>
        <dbReference type="SAM" id="SignalP"/>
    </source>
</evidence>
<dbReference type="Gene3D" id="2.40.160.60">
    <property type="entry name" value="Outer membrane protein transport protein (OMPP1/FadL/TodX)"/>
    <property type="match status" value="1"/>
</dbReference>
<dbReference type="NCBIfam" id="NF033709">
    <property type="entry name" value="PorV_fam"/>
    <property type="match status" value="1"/>
</dbReference>
<dbReference type="eggNOG" id="COG2067">
    <property type="taxonomic scope" value="Bacteria"/>
</dbReference>
<dbReference type="PaxDb" id="880073-Calab_2961"/>
<keyword evidence="2" id="KW-0732">Signal</keyword>
<dbReference type="STRING" id="880073.Cabys_1829"/>
<dbReference type="AlphaFoldDB" id="H1XSM0"/>
<dbReference type="EMBL" id="CP018099">
    <property type="protein sequence ID" value="APF18578.1"/>
    <property type="molecule type" value="Genomic_DNA"/>
</dbReference>
<keyword evidence="5" id="KW-1185">Reference proteome</keyword>
<comment type="similarity">
    <text evidence="1">Belongs to the UPF0164 family.</text>
</comment>
<evidence type="ECO:0000313" key="6">
    <source>
        <dbReference type="Proteomes" id="UP000183868"/>
    </source>
</evidence>
<dbReference type="Proteomes" id="UP000004671">
    <property type="component" value="Chromosome"/>
</dbReference>
<accession>H1XSM0</accession>
<dbReference type="OrthoDB" id="9808507at2"/>
<dbReference type="Proteomes" id="UP000183868">
    <property type="component" value="Chromosome"/>
</dbReference>
<reference evidence="4 5" key="1">
    <citation type="submission" date="2011-09" db="EMBL/GenBank/DDBJ databases">
        <title>The permanent draft genome of Caldithrix abyssi DSM 13497.</title>
        <authorList>
            <consortium name="US DOE Joint Genome Institute (JGI-PGF)"/>
            <person name="Lucas S."/>
            <person name="Han J."/>
            <person name="Lapidus A."/>
            <person name="Bruce D."/>
            <person name="Goodwin L."/>
            <person name="Pitluck S."/>
            <person name="Peters L."/>
            <person name="Kyrpides N."/>
            <person name="Mavromatis K."/>
            <person name="Ivanova N."/>
            <person name="Mikhailova N."/>
            <person name="Chertkov O."/>
            <person name="Detter J.C."/>
            <person name="Tapia R."/>
            <person name="Han C."/>
            <person name="Land M."/>
            <person name="Hauser L."/>
            <person name="Markowitz V."/>
            <person name="Cheng J.-F."/>
            <person name="Hugenholtz P."/>
            <person name="Woyke T."/>
            <person name="Wu D."/>
            <person name="Spring S."/>
            <person name="Brambilla E."/>
            <person name="Klenk H.-P."/>
            <person name="Eisen J.A."/>
        </authorList>
    </citation>
    <scope>NUCLEOTIDE SEQUENCE [LARGE SCALE GENOMIC DNA]</scope>
    <source>
        <strain evidence="4 5">DSM 13497</strain>
    </source>
</reference>
<feature type="signal peptide" evidence="2">
    <location>
        <begin position="1"/>
        <end position="22"/>
    </location>
</feature>